<evidence type="ECO:0000259" key="9">
    <source>
        <dbReference type="Pfam" id="PF16916"/>
    </source>
</evidence>
<evidence type="ECO:0000256" key="1">
    <source>
        <dbReference type="ARBA" id="ARBA00004141"/>
    </source>
</evidence>
<feature type="domain" description="Cation efflux protein cytoplasmic" evidence="9">
    <location>
        <begin position="212"/>
        <end position="288"/>
    </location>
</feature>
<dbReference type="PANTHER" id="PTHR43840">
    <property type="entry name" value="MITOCHONDRIAL METAL TRANSPORTER 1-RELATED"/>
    <property type="match status" value="1"/>
</dbReference>
<dbReference type="Gene3D" id="1.20.1510.10">
    <property type="entry name" value="Cation efflux protein transmembrane domain"/>
    <property type="match status" value="1"/>
</dbReference>
<dbReference type="InterPro" id="IPR050291">
    <property type="entry name" value="CDF_Transporter"/>
</dbReference>
<keyword evidence="4 7" id="KW-0812">Transmembrane</keyword>
<keyword evidence="6 7" id="KW-0472">Membrane</keyword>
<dbReference type="InterPro" id="IPR027469">
    <property type="entry name" value="Cation_efflux_TMD_sf"/>
</dbReference>
<dbReference type="RefSeq" id="WP_274350081.1">
    <property type="nucleotide sequence ID" value="NZ_JAQZSM010000001.1"/>
</dbReference>
<feature type="transmembrane region" description="Helical" evidence="7">
    <location>
        <begin position="82"/>
        <end position="100"/>
    </location>
</feature>
<dbReference type="InterPro" id="IPR027470">
    <property type="entry name" value="Cation_efflux_CTD"/>
</dbReference>
<dbReference type="Pfam" id="PF16916">
    <property type="entry name" value="ZT_dimer"/>
    <property type="match status" value="1"/>
</dbReference>
<evidence type="ECO:0000313" key="11">
    <source>
        <dbReference type="Proteomes" id="UP001431784"/>
    </source>
</evidence>
<keyword evidence="3" id="KW-0813">Transport</keyword>
<dbReference type="SUPFAM" id="SSF160240">
    <property type="entry name" value="Cation efflux protein cytoplasmic domain-like"/>
    <property type="match status" value="1"/>
</dbReference>
<evidence type="ECO:0000256" key="4">
    <source>
        <dbReference type="ARBA" id="ARBA00022692"/>
    </source>
</evidence>
<dbReference type="Pfam" id="PF01545">
    <property type="entry name" value="Cation_efflux"/>
    <property type="match status" value="1"/>
</dbReference>
<reference evidence="10" key="1">
    <citation type="submission" date="2023-02" db="EMBL/GenBank/DDBJ databases">
        <title>Description of Roseinatronobacter alkalisoli sp. nov., an alkaliphilic bacerium isolated from soda soil.</title>
        <authorList>
            <person name="Wei W."/>
        </authorList>
    </citation>
    <scope>NUCLEOTIDE SEQUENCE</scope>
    <source>
        <strain evidence="10">HJB301</strain>
    </source>
</reference>
<evidence type="ECO:0000256" key="3">
    <source>
        <dbReference type="ARBA" id="ARBA00022448"/>
    </source>
</evidence>
<dbReference type="Proteomes" id="UP001431784">
    <property type="component" value="Unassembled WGS sequence"/>
</dbReference>
<dbReference type="InterPro" id="IPR002524">
    <property type="entry name" value="Cation_efflux"/>
</dbReference>
<proteinExistence type="inferred from homology"/>
<feature type="domain" description="Cation efflux protein transmembrane" evidence="8">
    <location>
        <begin position="16"/>
        <end position="207"/>
    </location>
</feature>
<feature type="transmembrane region" description="Helical" evidence="7">
    <location>
        <begin position="112"/>
        <end position="128"/>
    </location>
</feature>
<keyword evidence="11" id="KW-1185">Reference proteome</keyword>
<name>A0ABT5T3C4_9RHOB</name>
<sequence length="381" mass="40209">MTNPLQTRAKTRVTLAGAAINLVLSILKIIAGFALASPALVADGFHSLGDMASDIMVLWALRHSARAPDADHPYGHGRFETLATLALAAVLVLTGVGVIWDAAGRLAGGPDIAPGALALVVVAVSILIKEGLFHYTLRVGRATGSALLEANAWHHRTDALSSVVALVGIGAAQFGFGWADPLAAIIIALMLLHAGWGFGKTAAAELVDTQAPDDLRTTLEGNLNATPGVQGLRDLRMRKHGAQTLADVSVMVDPQISVTEGHRIAEVARARALDEIDALSDLVIHVEPAGHFEGFGAEAAPLRAEVEGMILTLAKAHPMIVTLESLRLGYFDDGLHVELLADLRPDADPVRTESQLAETLTDALPEVVVLRLHRISTVLRD</sequence>
<keyword evidence="5 7" id="KW-1133">Transmembrane helix</keyword>
<protein>
    <submittedName>
        <fullName evidence="10">Cation diffusion facilitator family transporter</fullName>
    </submittedName>
</protein>
<dbReference type="SUPFAM" id="SSF161111">
    <property type="entry name" value="Cation efflux protein transmembrane domain-like"/>
    <property type="match status" value="1"/>
</dbReference>
<evidence type="ECO:0000313" key="10">
    <source>
        <dbReference type="EMBL" id="MDD7969611.1"/>
    </source>
</evidence>
<comment type="caution">
    <text evidence="10">The sequence shown here is derived from an EMBL/GenBank/DDBJ whole genome shotgun (WGS) entry which is preliminary data.</text>
</comment>
<evidence type="ECO:0000256" key="5">
    <source>
        <dbReference type="ARBA" id="ARBA00022989"/>
    </source>
</evidence>
<accession>A0ABT5T3C4</accession>
<dbReference type="InterPro" id="IPR058533">
    <property type="entry name" value="Cation_efflux_TM"/>
</dbReference>
<dbReference type="NCBIfam" id="TIGR01297">
    <property type="entry name" value="CDF"/>
    <property type="match status" value="1"/>
</dbReference>
<comment type="subcellular location">
    <subcellularLocation>
        <location evidence="1">Membrane</location>
        <topology evidence="1">Multi-pass membrane protein</topology>
    </subcellularLocation>
</comment>
<feature type="transmembrane region" description="Helical" evidence="7">
    <location>
        <begin position="12"/>
        <end position="34"/>
    </location>
</feature>
<feature type="transmembrane region" description="Helical" evidence="7">
    <location>
        <begin position="182"/>
        <end position="199"/>
    </location>
</feature>
<dbReference type="EMBL" id="JAQZSM010000001">
    <property type="protein sequence ID" value="MDD7969611.1"/>
    <property type="molecule type" value="Genomic_DNA"/>
</dbReference>
<comment type="similarity">
    <text evidence="2">Belongs to the cation diffusion facilitator (CDF) transporter (TC 2.A.4) family.</text>
</comment>
<evidence type="ECO:0000256" key="7">
    <source>
        <dbReference type="SAM" id="Phobius"/>
    </source>
</evidence>
<evidence type="ECO:0000259" key="8">
    <source>
        <dbReference type="Pfam" id="PF01545"/>
    </source>
</evidence>
<evidence type="ECO:0000256" key="2">
    <source>
        <dbReference type="ARBA" id="ARBA00008114"/>
    </source>
</evidence>
<dbReference type="PANTHER" id="PTHR43840:SF15">
    <property type="entry name" value="MITOCHONDRIAL METAL TRANSPORTER 1-RELATED"/>
    <property type="match status" value="1"/>
</dbReference>
<dbReference type="Gene3D" id="3.30.70.1350">
    <property type="entry name" value="Cation efflux protein, cytoplasmic domain"/>
    <property type="match status" value="1"/>
</dbReference>
<dbReference type="InterPro" id="IPR036837">
    <property type="entry name" value="Cation_efflux_CTD_sf"/>
</dbReference>
<gene>
    <name evidence="10" type="ORF">PUT78_00740</name>
</gene>
<organism evidence="10 11">
    <name type="scientific">Roseinatronobacter alkalisoli</name>
    <dbReference type="NCBI Taxonomy" id="3028235"/>
    <lineage>
        <taxon>Bacteria</taxon>
        <taxon>Pseudomonadati</taxon>
        <taxon>Pseudomonadota</taxon>
        <taxon>Alphaproteobacteria</taxon>
        <taxon>Rhodobacterales</taxon>
        <taxon>Paracoccaceae</taxon>
        <taxon>Roseinatronobacter</taxon>
    </lineage>
</organism>
<evidence type="ECO:0000256" key="6">
    <source>
        <dbReference type="ARBA" id="ARBA00023136"/>
    </source>
</evidence>